<accession>A0A1E4SQX9</accession>
<organism evidence="2 3">
    <name type="scientific">Suhomyces tanzawaensis NRRL Y-17324</name>
    <dbReference type="NCBI Taxonomy" id="984487"/>
    <lineage>
        <taxon>Eukaryota</taxon>
        <taxon>Fungi</taxon>
        <taxon>Dikarya</taxon>
        <taxon>Ascomycota</taxon>
        <taxon>Saccharomycotina</taxon>
        <taxon>Pichiomycetes</taxon>
        <taxon>Debaryomycetaceae</taxon>
        <taxon>Suhomyces</taxon>
    </lineage>
</organism>
<evidence type="ECO:0000256" key="1">
    <source>
        <dbReference type="SAM" id="MobiDB-lite"/>
    </source>
</evidence>
<gene>
    <name evidence="2" type="ORF">CANTADRAFT_19454</name>
</gene>
<dbReference type="EMBL" id="KV453909">
    <property type="protein sequence ID" value="ODV81847.1"/>
    <property type="molecule type" value="Genomic_DNA"/>
</dbReference>
<dbReference type="RefSeq" id="XP_020066969.1">
    <property type="nucleotide sequence ID" value="XM_020206450.1"/>
</dbReference>
<dbReference type="Proteomes" id="UP000094285">
    <property type="component" value="Unassembled WGS sequence"/>
</dbReference>
<reference evidence="3" key="1">
    <citation type="submission" date="2016-05" db="EMBL/GenBank/DDBJ databases">
        <title>Comparative genomics of biotechnologically important yeasts.</title>
        <authorList>
            <consortium name="DOE Joint Genome Institute"/>
            <person name="Riley R."/>
            <person name="Haridas S."/>
            <person name="Wolfe K.H."/>
            <person name="Lopes M.R."/>
            <person name="Hittinger C.T."/>
            <person name="Goker M."/>
            <person name="Salamov A."/>
            <person name="Wisecaver J."/>
            <person name="Long T.M."/>
            <person name="Aerts A.L."/>
            <person name="Barry K."/>
            <person name="Choi C."/>
            <person name="Clum A."/>
            <person name="Coughlan A.Y."/>
            <person name="Deshpande S."/>
            <person name="Douglass A.P."/>
            <person name="Hanson S.J."/>
            <person name="Klenk H.-P."/>
            <person name="Labutti K."/>
            <person name="Lapidus A."/>
            <person name="Lindquist E."/>
            <person name="Lipzen A."/>
            <person name="Meier-Kolthoff J.P."/>
            <person name="Ohm R.A."/>
            <person name="Otillar R.P."/>
            <person name="Pangilinan J."/>
            <person name="Peng Y."/>
            <person name="Rokas A."/>
            <person name="Rosa C.A."/>
            <person name="Scheuner C."/>
            <person name="Sibirny A.A."/>
            <person name="Slot J.C."/>
            <person name="Stielow J.B."/>
            <person name="Sun H."/>
            <person name="Kurtzman C.P."/>
            <person name="Blackwell M."/>
            <person name="Grigoriev I.V."/>
            <person name="Jeffries T.W."/>
        </authorList>
    </citation>
    <scope>NUCLEOTIDE SEQUENCE [LARGE SCALE GENOMIC DNA]</scope>
    <source>
        <strain evidence="3">NRRL Y-17324</strain>
    </source>
</reference>
<evidence type="ECO:0000313" key="2">
    <source>
        <dbReference type="EMBL" id="ODV81847.1"/>
    </source>
</evidence>
<evidence type="ECO:0000313" key="3">
    <source>
        <dbReference type="Proteomes" id="UP000094285"/>
    </source>
</evidence>
<name>A0A1E4SQX9_9ASCO</name>
<keyword evidence="3" id="KW-1185">Reference proteome</keyword>
<proteinExistence type="predicted"/>
<dbReference type="GeneID" id="30980587"/>
<sequence>MAKIKTGYHGSHLFESGKNGKGKVKNGMKGDNAIKNTSESVKEKQDQSASVQIPDEEDNNDFLLGLAGLDQTLGSKKDYEYRIQNRKLQKVMKKVSSKLAAQKAMNETFIRAIVMEILESQPQCLHHQTSLPPVLQDKLMNIIDQNLFSSPKTFRARKDIHERRYCYTKHY</sequence>
<feature type="region of interest" description="Disordered" evidence="1">
    <location>
        <begin position="1"/>
        <end position="54"/>
    </location>
</feature>
<dbReference type="AlphaFoldDB" id="A0A1E4SQX9"/>
<protein>
    <submittedName>
        <fullName evidence="2">Uncharacterized protein</fullName>
    </submittedName>
</protein>